<dbReference type="OrthoDB" id="3936150at2759"/>
<feature type="transmembrane region" description="Helical" evidence="7">
    <location>
        <begin position="431"/>
        <end position="454"/>
    </location>
</feature>
<dbReference type="SUPFAM" id="SSF103473">
    <property type="entry name" value="MFS general substrate transporter"/>
    <property type="match status" value="1"/>
</dbReference>
<sequence>MSRCSRQTFARCYVTASSRVPRISAAPCALTILFEGIRRRNNGRVTTKGTGRRVPPGLISRLPRQTMNPAFRDPVCSFSNDLSLTLWMQIRLCVGSTKQEWGILVPRGLPYIRQTQVASKGPKSTKTKNNRVITVELVIISVNKSKPHAEGVRTYRLASKMASDYGVVANFPRLRQTVRVNSRISARIISTINESGWFPRSISGTEEYVGLSKTRQLAAVLAWCEPVLTSVMTPLFSDGTALLPPPSTPRECDVKDERLNGCGSKDLELARIGTKGKTLDPEKGSFVKADFEKAIELTDYGKFHYFLLTVCGFVSTSEEMDVISMSFILPSAQCDLNLNTQTKGWLNSIIFIGMMAGAYAWGSVADALGRRKVLIAISFTNALCIVASSFSQSYELFMFFRFLNGAALGGSGPVIWSYFAEFQPKAKRGSMLSFMAAFWTLGNLFVAGLAWSIIPNDIGIVSSTFTYNSWRIFLLLCAAPSFIVAGLLLLLPESPKYLLSCGRCEEALDIFRGIYAINTGKPRDSYTVKELILDDIQVPEPTKNSIEKNKCKTMLADIVDNSKQLFVSPILRFTMISIIINFTFHIGYYGLMMWFPELFNRFDEFHRDHPGEIASICQVTEYVVQKGSQNVENLCSDKIGASVFLESLITVASAIPANIVAVLGMDRLGRKFFLVFSTLSSGLCSIGLYFVYNKHHNLIVSAIFSGVISCGNAALDCLITEVFPTPLRATGIAISMVAARLGGIIGNIVIAQLLDMYCPAPTFIVAALLIGRFFDNYKIFEN</sequence>
<feature type="transmembrane region" description="Helical" evidence="7">
    <location>
        <begin position="756"/>
        <end position="774"/>
    </location>
</feature>
<dbReference type="Proteomes" id="UP000250275">
    <property type="component" value="Unassembled WGS sequence"/>
</dbReference>
<evidence type="ECO:0000256" key="5">
    <source>
        <dbReference type="ARBA" id="ARBA00022989"/>
    </source>
</evidence>
<dbReference type="PROSITE" id="PS50850">
    <property type="entry name" value="MFS"/>
    <property type="match status" value="1"/>
</dbReference>
<evidence type="ECO:0000313" key="9">
    <source>
        <dbReference type="EMBL" id="OAD46913.1"/>
    </source>
</evidence>
<comment type="subcellular location">
    <subcellularLocation>
        <location evidence="1">Membrane</location>
        <topology evidence="1">Multi-pass membrane protein</topology>
    </subcellularLocation>
</comment>
<dbReference type="Pfam" id="PF07690">
    <property type="entry name" value="MFS_1"/>
    <property type="match status" value="1"/>
</dbReference>
<dbReference type="InterPro" id="IPR011701">
    <property type="entry name" value="MFS"/>
</dbReference>
<keyword evidence="6 7" id="KW-0472">Membrane</keyword>
<dbReference type="InterPro" id="IPR036259">
    <property type="entry name" value="MFS_trans_sf"/>
</dbReference>
<feature type="domain" description="Major facilitator superfamily (MFS) profile" evidence="8">
    <location>
        <begin position="305"/>
        <end position="782"/>
    </location>
</feature>
<dbReference type="InterPro" id="IPR020846">
    <property type="entry name" value="MFS_dom"/>
</dbReference>
<keyword evidence="5 7" id="KW-1133">Transmembrane helix</keyword>
<dbReference type="EMBL" id="KQ822452">
    <property type="protein sequence ID" value="OAD46913.1"/>
    <property type="molecule type" value="Genomic_DNA"/>
</dbReference>
<feature type="transmembrane region" description="Helical" evidence="7">
    <location>
        <begin position="672"/>
        <end position="692"/>
    </location>
</feature>
<accession>A0A310SA71</accession>
<comment type="similarity">
    <text evidence="2">Belongs to the major facilitator superfamily.</text>
</comment>
<feature type="transmembrane region" description="Helical" evidence="7">
    <location>
        <begin position="570"/>
        <end position="591"/>
    </location>
</feature>
<evidence type="ECO:0000256" key="1">
    <source>
        <dbReference type="ARBA" id="ARBA00004141"/>
    </source>
</evidence>
<feature type="transmembrane region" description="Helical" evidence="7">
    <location>
        <begin position="470"/>
        <end position="491"/>
    </location>
</feature>
<evidence type="ECO:0000256" key="2">
    <source>
        <dbReference type="ARBA" id="ARBA00008335"/>
    </source>
</evidence>
<evidence type="ECO:0000259" key="8">
    <source>
        <dbReference type="PROSITE" id="PS50850"/>
    </source>
</evidence>
<evidence type="ECO:0000256" key="6">
    <source>
        <dbReference type="ARBA" id="ARBA00023136"/>
    </source>
</evidence>
<keyword evidence="4 7" id="KW-0812">Transmembrane</keyword>
<feature type="transmembrane region" description="Helical" evidence="7">
    <location>
        <begin position="373"/>
        <end position="390"/>
    </location>
</feature>
<protein>
    <submittedName>
        <fullName evidence="9">Synaptic vesicle glycoprotein 2B</fullName>
    </submittedName>
</protein>
<dbReference type="Pfam" id="PF00083">
    <property type="entry name" value="Sugar_tr"/>
    <property type="match status" value="1"/>
</dbReference>
<keyword evidence="3" id="KW-0813">Transport</keyword>
<dbReference type="GO" id="GO:0022857">
    <property type="term" value="F:transmembrane transporter activity"/>
    <property type="evidence" value="ECO:0007669"/>
    <property type="project" value="InterPro"/>
</dbReference>
<dbReference type="GO" id="GO:0016020">
    <property type="term" value="C:membrane"/>
    <property type="evidence" value="ECO:0007669"/>
    <property type="project" value="UniProtKB-SubCell"/>
</dbReference>
<dbReference type="InterPro" id="IPR005828">
    <property type="entry name" value="MFS_sugar_transport-like"/>
</dbReference>
<organism evidence="9 10">
    <name type="scientific">Eufriesea mexicana</name>
    <dbReference type="NCBI Taxonomy" id="516756"/>
    <lineage>
        <taxon>Eukaryota</taxon>
        <taxon>Metazoa</taxon>
        <taxon>Ecdysozoa</taxon>
        <taxon>Arthropoda</taxon>
        <taxon>Hexapoda</taxon>
        <taxon>Insecta</taxon>
        <taxon>Pterygota</taxon>
        <taxon>Neoptera</taxon>
        <taxon>Endopterygota</taxon>
        <taxon>Hymenoptera</taxon>
        <taxon>Apocrita</taxon>
        <taxon>Aculeata</taxon>
        <taxon>Apoidea</taxon>
        <taxon>Anthophila</taxon>
        <taxon>Apidae</taxon>
        <taxon>Eufriesea</taxon>
    </lineage>
</organism>
<dbReference type="Gene3D" id="1.20.1250.20">
    <property type="entry name" value="MFS general substrate transporter like domains"/>
    <property type="match status" value="1"/>
</dbReference>
<evidence type="ECO:0000256" key="3">
    <source>
        <dbReference type="ARBA" id="ARBA00022448"/>
    </source>
</evidence>
<dbReference type="FunFam" id="1.20.1250.20:FF:000232">
    <property type="entry name" value="Organic cation/carnitine transporter 7"/>
    <property type="match status" value="1"/>
</dbReference>
<dbReference type="PROSITE" id="PS00217">
    <property type="entry name" value="SUGAR_TRANSPORT_2"/>
    <property type="match status" value="1"/>
</dbReference>
<dbReference type="InterPro" id="IPR005829">
    <property type="entry name" value="Sugar_transporter_CS"/>
</dbReference>
<evidence type="ECO:0000256" key="7">
    <source>
        <dbReference type="SAM" id="Phobius"/>
    </source>
</evidence>
<dbReference type="PANTHER" id="PTHR23511">
    <property type="entry name" value="SYNAPTIC VESICLE GLYCOPROTEIN 2"/>
    <property type="match status" value="1"/>
</dbReference>
<feature type="transmembrane region" description="Helical" evidence="7">
    <location>
        <begin position="643"/>
        <end position="665"/>
    </location>
</feature>
<keyword evidence="10" id="KW-1185">Reference proteome</keyword>
<name>A0A310SA71_9HYME</name>
<evidence type="ECO:0000313" key="10">
    <source>
        <dbReference type="Proteomes" id="UP000250275"/>
    </source>
</evidence>
<dbReference type="PROSITE" id="PS00216">
    <property type="entry name" value="SUGAR_TRANSPORT_1"/>
    <property type="match status" value="1"/>
</dbReference>
<feature type="transmembrane region" description="Helical" evidence="7">
    <location>
        <begin position="396"/>
        <end position="419"/>
    </location>
</feature>
<dbReference type="AlphaFoldDB" id="A0A310SA71"/>
<dbReference type="PANTHER" id="PTHR23511:SF34">
    <property type="entry name" value="SYNAPTIC VESICLE GLYCOPROTEIN 2"/>
    <property type="match status" value="1"/>
</dbReference>
<evidence type="ECO:0000256" key="4">
    <source>
        <dbReference type="ARBA" id="ARBA00022692"/>
    </source>
</evidence>
<reference evidence="9 10" key="1">
    <citation type="submission" date="2015-07" db="EMBL/GenBank/DDBJ databases">
        <title>The genome of Eufriesea mexicana.</title>
        <authorList>
            <person name="Pan H."/>
            <person name="Kapheim K."/>
        </authorList>
    </citation>
    <scope>NUCLEOTIDE SEQUENCE [LARGE SCALE GENOMIC DNA]</scope>
    <source>
        <strain evidence="9">0111107269</strain>
        <tissue evidence="9">Whole body</tissue>
    </source>
</reference>
<proteinExistence type="inferred from homology"/>
<feature type="transmembrane region" description="Helical" evidence="7">
    <location>
        <begin position="344"/>
        <end position="361"/>
    </location>
</feature>
<gene>
    <name evidence="9" type="ORF">WN48_09574</name>
</gene>